<evidence type="ECO:0000313" key="4">
    <source>
        <dbReference type="Proteomes" id="UP001345219"/>
    </source>
</evidence>
<dbReference type="AlphaFoldDB" id="A0AAN7L3H0"/>
<name>A0AAN7L3H0_9MYRT</name>
<evidence type="ECO:0008006" key="5">
    <source>
        <dbReference type="Google" id="ProtNLM"/>
    </source>
</evidence>
<gene>
    <name evidence="3" type="ORF">SAY87_029254</name>
</gene>
<evidence type="ECO:0000313" key="3">
    <source>
        <dbReference type="EMBL" id="KAK4774235.1"/>
    </source>
</evidence>
<dbReference type="EMBL" id="JAXIOK010000004">
    <property type="protein sequence ID" value="KAK4774235.1"/>
    <property type="molecule type" value="Genomic_DNA"/>
</dbReference>
<dbReference type="Proteomes" id="UP001345219">
    <property type="component" value="Chromosome 22"/>
</dbReference>
<keyword evidence="2" id="KW-0732">Signal</keyword>
<keyword evidence="4" id="KW-1185">Reference proteome</keyword>
<organism evidence="3 4">
    <name type="scientific">Trapa incisa</name>
    <dbReference type="NCBI Taxonomy" id="236973"/>
    <lineage>
        <taxon>Eukaryota</taxon>
        <taxon>Viridiplantae</taxon>
        <taxon>Streptophyta</taxon>
        <taxon>Embryophyta</taxon>
        <taxon>Tracheophyta</taxon>
        <taxon>Spermatophyta</taxon>
        <taxon>Magnoliopsida</taxon>
        <taxon>eudicotyledons</taxon>
        <taxon>Gunneridae</taxon>
        <taxon>Pentapetalae</taxon>
        <taxon>rosids</taxon>
        <taxon>malvids</taxon>
        <taxon>Myrtales</taxon>
        <taxon>Lythraceae</taxon>
        <taxon>Trapa</taxon>
    </lineage>
</organism>
<feature type="compositionally biased region" description="Basic and acidic residues" evidence="1">
    <location>
        <begin position="62"/>
        <end position="73"/>
    </location>
</feature>
<evidence type="ECO:0000256" key="1">
    <source>
        <dbReference type="SAM" id="MobiDB-lite"/>
    </source>
</evidence>
<proteinExistence type="predicted"/>
<reference evidence="3 4" key="1">
    <citation type="journal article" date="2023" name="Hortic Res">
        <title>Pangenome of water caltrop reveals structural variations and asymmetric subgenome divergence after allopolyploidization.</title>
        <authorList>
            <person name="Zhang X."/>
            <person name="Chen Y."/>
            <person name="Wang L."/>
            <person name="Yuan Y."/>
            <person name="Fang M."/>
            <person name="Shi L."/>
            <person name="Lu R."/>
            <person name="Comes H.P."/>
            <person name="Ma Y."/>
            <person name="Chen Y."/>
            <person name="Huang G."/>
            <person name="Zhou Y."/>
            <person name="Zheng Z."/>
            <person name="Qiu Y."/>
        </authorList>
    </citation>
    <scope>NUCLEOTIDE SEQUENCE [LARGE SCALE GENOMIC DNA]</scope>
    <source>
        <tissue evidence="3">Roots</tissue>
    </source>
</reference>
<comment type="caution">
    <text evidence="3">The sequence shown here is derived from an EMBL/GenBank/DDBJ whole genome shotgun (WGS) entry which is preliminary data.</text>
</comment>
<accession>A0AAN7L3H0</accession>
<sequence>MRKWSPPLSCHPVLRFLISLIISLFQAYFDCCGFDSSAVAQDVQDQEEARKEDEAEQADLPLDPHEDGQHDQGKSPPLIFTEENHLFCLTPKKNHPLISFRPLLRKFCSYHFFKLHSG</sequence>
<feature type="chain" id="PRO_5042858280" description="Secreted protein" evidence="2">
    <location>
        <begin position="28"/>
        <end position="118"/>
    </location>
</feature>
<feature type="region of interest" description="Disordered" evidence="1">
    <location>
        <begin position="43"/>
        <end position="77"/>
    </location>
</feature>
<evidence type="ECO:0000256" key="2">
    <source>
        <dbReference type="SAM" id="SignalP"/>
    </source>
</evidence>
<feature type="signal peptide" evidence="2">
    <location>
        <begin position="1"/>
        <end position="27"/>
    </location>
</feature>
<protein>
    <recommendedName>
        <fullName evidence="5">Secreted protein</fullName>
    </recommendedName>
</protein>